<dbReference type="RefSeq" id="WP_097154483.1">
    <property type="nucleotide sequence ID" value="NZ_OBEL01000003.1"/>
</dbReference>
<dbReference type="AlphaFoldDB" id="A0A285PF20"/>
<comment type="catalytic activity">
    <reaction evidence="4">
        <text>a 2'-deoxyribonucleoside 5'-triphosphate + H2O = a 2'-deoxyribonucleoside 5'-phosphate + diphosphate + H(+)</text>
        <dbReference type="Rhea" id="RHEA:44644"/>
        <dbReference type="ChEBI" id="CHEBI:15377"/>
        <dbReference type="ChEBI" id="CHEBI:15378"/>
        <dbReference type="ChEBI" id="CHEBI:33019"/>
        <dbReference type="ChEBI" id="CHEBI:61560"/>
        <dbReference type="ChEBI" id="CHEBI:65317"/>
        <dbReference type="EC" id="3.6.1.9"/>
    </reaction>
</comment>
<keyword evidence="6" id="KW-1185">Reference proteome</keyword>
<dbReference type="Gene3D" id="3.90.950.10">
    <property type="match status" value="1"/>
</dbReference>
<dbReference type="PIRSF" id="PIRSF006305">
    <property type="entry name" value="Maf"/>
    <property type="match status" value="1"/>
</dbReference>
<sequence length="205" mass="21888">MQTSLILASKSRARSQLLENAGLSFSCEAADIDERAAEKPLLEAGAPPEDIASILAQAKAMDVSARNPGKLVIGADQTLGSGDQRFNKPEDDAQARRQLLALAGKSHNLHSAVCCAKDGEILWEIVSTATLTMRSLTPEEVGQYMAQVGDAVRSSVGCYQLEGIGVQLFEKIEGDYFTILGLPLLPLLGYLRAEHGLLFGTATET</sequence>
<dbReference type="InterPro" id="IPR029001">
    <property type="entry name" value="ITPase-like_fam"/>
</dbReference>
<dbReference type="SUPFAM" id="SSF52972">
    <property type="entry name" value="ITPase-like"/>
    <property type="match status" value="1"/>
</dbReference>
<evidence type="ECO:0000256" key="3">
    <source>
        <dbReference type="ARBA" id="ARBA00023080"/>
    </source>
</evidence>
<dbReference type="EC" id="3.6.1.9" evidence="4"/>
<comment type="catalytic activity">
    <reaction evidence="4">
        <text>a ribonucleoside 5'-triphosphate + H2O = a ribonucleoside 5'-phosphate + diphosphate + H(+)</text>
        <dbReference type="Rhea" id="RHEA:23996"/>
        <dbReference type="ChEBI" id="CHEBI:15377"/>
        <dbReference type="ChEBI" id="CHEBI:15378"/>
        <dbReference type="ChEBI" id="CHEBI:33019"/>
        <dbReference type="ChEBI" id="CHEBI:58043"/>
        <dbReference type="ChEBI" id="CHEBI:61557"/>
        <dbReference type="EC" id="3.6.1.9"/>
    </reaction>
</comment>
<dbReference type="Proteomes" id="UP000219439">
    <property type="component" value="Unassembled WGS sequence"/>
</dbReference>
<organism evidence="5 6">
    <name type="scientific">Cohaesibacter gelatinilyticus</name>
    <dbReference type="NCBI Taxonomy" id="372072"/>
    <lineage>
        <taxon>Bacteria</taxon>
        <taxon>Pseudomonadati</taxon>
        <taxon>Pseudomonadota</taxon>
        <taxon>Alphaproteobacteria</taxon>
        <taxon>Hyphomicrobiales</taxon>
        <taxon>Cohaesibacteraceae</taxon>
    </lineage>
</organism>
<dbReference type="InterPro" id="IPR003697">
    <property type="entry name" value="Maf-like"/>
</dbReference>
<comment type="cofactor">
    <cofactor evidence="1 4">
        <name>a divalent metal cation</name>
        <dbReference type="ChEBI" id="CHEBI:60240"/>
    </cofactor>
</comment>
<dbReference type="EMBL" id="OBEL01000003">
    <property type="protein sequence ID" value="SNZ19893.1"/>
    <property type="molecule type" value="Genomic_DNA"/>
</dbReference>
<dbReference type="HAMAP" id="MF_00528">
    <property type="entry name" value="Maf"/>
    <property type="match status" value="1"/>
</dbReference>
<keyword evidence="4" id="KW-0963">Cytoplasm</keyword>
<dbReference type="OrthoDB" id="9813962at2"/>
<evidence type="ECO:0000256" key="1">
    <source>
        <dbReference type="ARBA" id="ARBA00001968"/>
    </source>
</evidence>
<reference evidence="5 6" key="1">
    <citation type="submission" date="2017-09" db="EMBL/GenBank/DDBJ databases">
        <authorList>
            <person name="Ehlers B."/>
            <person name="Leendertz F.H."/>
        </authorList>
    </citation>
    <scope>NUCLEOTIDE SEQUENCE [LARGE SCALE GENOMIC DNA]</scope>
    <source>
        <strain evidence="5 6">DSM 18289</strain>
    </source>
</reference>
<keyword evidence="2 4" id="KW-0378">Hydrolase</keyword>
<protein>
    <recommendedName>
        <fullName evidence="4">Nucleoside triphosphate pyrophosphatase</fullName>
        <ecNumber evidence="4">3.6.1.9</ecNumber>
    </recommendedName>
    <alternativeName>
        <fullName evidence="4">Nucleotide pyrophosphatase</fullName>
        <shortName evidence="4">Nucleotide PPase</shortName>
    </alternativeName>
</protein>
<dbReference type="Pfam" id="PF02545">
    <property type="entry name" value="Maf"/>
    <property type="match status" value="1"/>
</dbReference>
<dbReference type="NCBIfam" id="NF002690">
    <property type="entry name" value="PRK02478.1"/>
    <property type="match status" value="1"/>
</dbReference>
<proteinExistence type="inferred from homology"/>
<evidence type="ECO:0000313" key="5">
    <source>
        <dbReference type="EMBL" id="SNZ19893.1"/>
    </source>
</evidence>
<dbReference type="GO" id="GO:0047429">
    <property type="term" value="F:nucleoside triphosphate diphosphatase activity"/>
    <property type="evidence" value="ECO:0007669"/>
    <property type="project" value="UniProtKB-EC"/>
</dbReference>
<evidence type="ECO:0000313" key="6">
    <source>
        <dbReference type="Proteomes" id="UP000219439"/>
    </source>
</evidence>
<keyword evidence="3 4" id="KW-0546">Nucleotide metabolism</keyword>
<comment type="function">
    <text evidence="4">Nucleoside triphosphate pyrophosphatase. May have a dual role in cell division arrest and in preventing the incorporation of modified nucleotides into cellular nucleic acids.</text>
</comment>
<evidence type="ECO:0000256" key="4">
    <source>
        <dbReference type="HAMAP-Rule" id="MF_00528"/>
    </source>
</evidence>
<dbReference type="GO" id="GO:0005737">
    <property type="term" value="C:cytoplasm"/>
    <property type="evidence" value="ECO:0007669"/>
    <property type="project" value="UniProtKB-SubCell"/>
</dbReference>
<dbReference type="GO" id="GO:0009117">
    <property type="term" value="P:nucleotide metabolic process"/>
    <property type="evidence" value="ECO:0007669"/>
    <property type="project" value="UniProtKB-KW"/>
</dbReference>
<evidence type="ECO:0000256" key="2">
    <source>
        <dbReference type="ARBA" id="ARBA00022801"/>
    </source>
</evidence>
<feature type="active site" description="Proton acceptor" evidence="4">
    <location>
        <position position="76"/>
    </location>
</feature>
<comment type="subcellular location">
    <subcellularLocation>
        <location evidence="4">Cytoplasm</location>
    </subcellularLocation>
</comment>
<dbReference type="PANTHER" id="PTHR43213">
    <property type="entry name" value="BIFUNCTIONAL DTTP/UTP PYROPHOSPHATASE/METHYLTRANSFERASE PROTEIN-RELATED"/>
    <property type="match status" value="1"/>
</dbReference>
<comment type="caution">
    <text evidence="4">Lacks conserved residue(s) required for the propagation of feature annotation.</text>
</comment>
<comment type="similarity">
    <text evidence="4">Belongs to the Maf family.</text>
</comment>
<name>A0A285PF20_9HYPH</name>
<dbReference type="CDD" id="cd00555">
    <property type="entry name" value="Maf"/>
    <property type="match status" value="1"/>
</dbReference>
<gene>
    <name evidence="5" type="ORF">SAMN06265368_2989</name>
</gene>
<dbReference type="PANTHER" id="PTHR43213:SF5">
    <property type="entry name" value="BIFUNCTIONAL DTTP_UTP PYROPHOSPHATASE_METHYLTRANSFERASE PROTEIN-RELATED"/>
    <property type="match status" value="1"/>
</dbReference>
<accession>A0A285PF20</accession>